<feature type="region of interest" description="Disordered" evidence="3">
    <location>
        <begin position="609"/>
        <end position="648"/>
    </location>
</feature>
<accession>A0AAD5BFF7</accession>
<evidence type="ECO:0000256" key="2">
    <source>
        <dbReference type="ARBA" id="ARBA00022737"/>
    </source>
</evidence>
<dbReference type="Proteomes" id="UP001204833">
    <property type="component" value="Unassembled WGS sequence"/>
</dbReference>
<dbReference type="PANTHER" id="PTHR46093">
    <property type="entry name" value="ACYL-COA-BINDING DOMAIN-CONTAINING PROTEIN 5"/>
    <property type="match status" value="1"/>
</dbReference>
<feature type="compositionally biased region" description="Polar residues" evidence="3">
    <location>
        <begin position="618"/>
        <end position="646"/>
    </location>
</feature>
<dbReference type="Pfam" id="PF24681">
    <property type="entry name" value="Kelch_KLHDC2_KLHL20_DRC7"/>
    <property type="match status" value="1"/>
</dbReference>
<dbReference type="InterPro" id="IPR011333">
    <property type="entry name" value="SKP1/BTB/POZ_sf"/>
</dbReference>
<dbReference type="InterPro" id="IPR000210">
    <property type="entry name" value="BTB/POZ_dom"/>
</dbReference>
<evidence type="ECO:0000259" key="4">
    <source>
        <dbReference type="PROSITE" id="PS50097"/>
    </source>
</evidence>
<comment type="caution">
    <text evidence="5">The sequence shown here is derived from an EMBL/GenBank/DDBJ whole genome shotgun (WGS) entry which is preliminary data.</text>
</comment>
<keyword evidence="6" id="KW-1185">Reference proteome</keyword>
<evidence type="ECO:0000313" key="6">
    <source>
        <dbReference type="Proteomes" id="UP001204833"/>
    </source>
</evidence>
<dbReference type="AlphaFoldDB" id="A0AAD5BFF7"/>
<dbReference type="Gene3D" id="3.30.710.10">
    <property type="entry name" value="Potassium Channel Kv1.1, Chain A"/>
    <property type="match status" value="1"/>
</dbReference>
<dbReference type="PROSITE" id="PS50097">
    <property type="entry name" value="BTB"/>
    <property type="match status" value="1"/>
</dbReference>
<protein>
    <recommendedName>
        <fullName evidence="4">BTB domain-containing protein</fullName>
    </recommendedName>
</protein>
<evidence type="ECO:0000256" key="1">
    <source>
        <dbReference type="ARBA" id="ARBA00022441"/>
    </source>
</evidence>
<organism evidence="5 6">
    <name type="scientific">Candida theae</name>
    <dbReference type="NCBI Taxonomy" id="1198502"/>
    <lineage>
        <taxon>Eukaryota</taxon>
        <taxon>Fungi</taxon>
        <taxon>Dikarya</taxon>
        <taxon>Ascomycota</taxon>
        <taxon>Saccharomycotina</taxon>
        <taxon>Pichiomycetes</taxon>
        <taxon>Debaryomycetaceae</taxon>
        <taxon>Candida/Lodderomyces clade</taxon>
        <taxon>Candida</taxon>
    </lineage>
</organism>
<sequence length="665" mass="74997">MVDSQPNTKSVIFPSSNASQEASVKLHCARGSIPSHNLKSTIVACSGTPFVFLYGGFDENDALDSNVYLLNTDTMEWECDNKMDGLYREGHSAVYLNDGNILVYGGLPFDDETSLPSAHSEASASRDMRKDHLMMIYNIFDKKWIGPPDFALTNAPSSRSRHACCLTPDGTKLFISGGLVKSTVLSDLYCYDLTSGTWTGPFEFEPRFDHTIIYHNDRIYCFGGLNGDMNHVKTVTFYSFKTKAKCEASISSLATTSFSSLSYDLFILENKRNPGVSLFVNLPTWNVEGGVNVASLDLKDFEAQVLFEQLDFSKFVGENERDAKFLWSCAFINHNGSLFLLGNKRKQCSHLFGGNLAPTGLENEAETTHGNEWIDEEQDSVLQSVKLNHVLEVELASFGVSNQSRYTVSSDFEKLFESHLFADFEITSLVDEDDKRNFENQIAYNTKSMPVHKAILSARWPHFYRMISSGMNETLENRVFIPEPFCRVNAMVYYLYVGKIKHDEHLAIYDYSALVVLANMYELSDFKSLVLSKLVSLFEQFRVWFEDKEDSISDLLRIWKDLSISNERLLLSKIIVFVKEKWGVITRSKSFMLLSKDDIVKLCQDSTDETTTQENNTQAGKSPSRLSLHSTETISPGTPGRRTNSPFVLDSPAAQHNIQYTGSIF</sequence>
<keyword evidence="1" id="KW-0880">Kelch repeat</keyword>
<feature type="domain" description="BTB" evidence="4">
    <location>
        <begin position="438"/>
        <end position="504"/>
    </location>
</feature>
<dbReference type="Gene3D" id="2.120.10.80">
    <property type="entry name" value="Kelch-type beta propeller"/>
    <property type="match status" value="1"/>
</dbReference>
<dbReference type="PANTHER" id="PTHR46093:SF18">
    <property type="entry name" value="FIBRONECTIN TYPE-III DOMAIN-CONTAINING PROTEIN"/>
    <property type="match status" value="1"/>
</dbReference>
<dbReference type="SUPFAM" id="SSF117281">
    <property type="entry name" value="Kelch motif"/>
    <property type="match status" value="1"/>
</dbReference>
<evidence type="ECO:0000313" key="5">
    <source>
        <dbReference type="EMBL" id="KAI5958664.1"/>
    </source>
</evidence>
<name>A0AAD5BFF7_9ASCO</name>
<evidence type="ECO:0000256" key="3">
    <source>
        <dbReference type="SAM" id="MobiDB-lite"/>
    </source>
</evidence>
<keyword evidence="2" id="KW-0677">Repeat</keyword>
<dbReference type="SUPFAM" id="SSF54695">
    <property type="entry name" value="POZ domain"/>
    <property type="match status" value="1"/>
</dbReference>
<dbReference type="Pfam" id="PF00651">
    <property type="entry name" value="BTB"/>
    <property type="match status" value="1"/>
</dbReference>
<dbReference type="RefSeq" id="XP_051609111.1">
    <property type="nucleotide sequence ID" value="XM_051751831.1"/>
</dbReference>
<proteinExistence type="predicted"/>
<dbReference type="GeneID" id="76150568"/>
<reference evidence="5 6" key="1">
    <citation type="journal article" date="2022" name="DNA Res.">
        <title>Genome analysis of five recently described species of the CUG-Ser clade uncovers Candida theae as a new hybrid lineage with pathogenic potential in the Candida parapsilosis species complex.</title>
        <authorList>
            <person name="Mixao V."/>
            <person name="Del Olmo V."/>
            <person name="Hegedusova E."/>
            <person name="Saus E."/>
            <person name="Pryszcz L."/>
            <person name="Cillingova A."/>
            <person name="Nosek J."/>
            <person name="Gabaldon T."/>
        </authorList>
    </citation>
    <scope>NUCLEOTIDE SEQUENCE [LARGE SCALE GENOMIC DNA]</scope>
    <source>
        <strain evidence="5 6">CBS 12239</strain>
    </source>
</reference>
<dbReference type="InterPro" id="IPR015915">
    <property type="entry name" value="Kelch-typ_b-propeller"/>
</dbReference>
<gene>
    <name evidence="5" type="ORF">KGF57_002509</name>
</gene>
<dbReference type="EMBL" id="JAIHNG010000116">
    <property type="protein sequence ID" value="KAI5958664.1"/>
    <property type="molecule type" value="Genomic_DNA"/>
</dbReference>